<dbReference type="EMBL" id="BAUT01000058">
    <property type="protein sequence ID" value="GAE27623.1"/>
    <property type="molecule type" value="Genomic_DNA"/>
</dbReference>
<gene>
    <name evidence="5" type="ORF">JCM9140_3776</name>
</gene>
<proteinExistence type="predicted"/>
<evidence type="ECO:0000256" key="1">
    <source>
        <dbReference type="ARBA" id="ARBA00023015"/>
    </source>
</evidence>
<protein>
    <recommendedName>
        <fullName evidence="4">HTH luxR-type domain-containing protein</fullName>
    </recommendedName>
</protein>
<evidence type="ECO:0000313" key="5">
    <source>
        <dbReference type="EMBL" id="GAE27623.1"/>
    </source>
</evidence>
<keyword evidence="2" id="KW-0238">DNA-binding</keyword>
<dbReference type="CDD" id="cd06170">
    <property type="entry name" value="LuxR_C_like"/>
    <property type="match status" value="1"/>
</dbReference>
<organism evidence="5 6">
    <name type="scientific">Halalkalibacter wakoensis JCM 9140</name>
    <dbReference type="NCBI Taxonomy" id="1236970"/>
    <lineage>
        <taxon>Bacteria</taxon>
        <taxon>Bacillati</taxon>
        <taxon>Bacillota</taxon>
        <taxon>Bacilli</taxon>
        <taxon>Bacillales</taxon>
        <taxon>Bacillaceae</taxon>
        <taxon>Halalkalibacter</taxon>
    </lineage>
</organism>
<dbReference type="GO" id="GO:0003677">
    <property type="term" value="F:DNA binding"/>
    <property type="evidence" value="ECO:0007669"/>
    <property type="project" value="UniProtKB-KW"/>
</dbReference>
<feature type="domain" description="HTH luxR-type" evidence="4">
    <location>
        <begin position="218"/>
        <end position="283"/>
    </location>
</feature>
<dbReference type="PANTHER" id="PTHR44688">
    <property type="entry name" value="DNA-BINDING TRANSCRIPTIONAL ACTIVATOR DEVR_DOSR"/>
    <property type="match status" value="1"/>
</dbReference>
<dbReference type="PRINTS" id="PR00038">
    <property type="entry name" value="HTHLUXR"/>
</dbReference>
<sequence length="287" mass="32532">MEFPLRYNDEMYGVLCVGLSSENAPDQYKPFLSSLAVAGSISIHLCQKETETETDSDDYIIRLLNAALRQQNKEAFELAEKVKQCVKDFTAYLNDGSYTTLKKISGLIYYELSFLESYISDQKALSILRGCLNVLEKGKSSSRESEILAIVYTFVDGDEKVESLHQMGILQQELKDKFLTYVHQQTMVETVLSFEEDYSIASKETLDKETESIDAVGILKKKLGLSTREIEVINYVLKGCNNREIALKLFISEHTVKNHITRILQKLGVSDRSQAIAMIYQLGYTPL</sequence>
<dbReference type="InterPro" id="IPR036388">
    <property type="entry name" value="WH-like_DNA-bd_sf"/>
</dbReference>
<dbReference type="OrthoDB" id="9808843at2"/>
<dbReference type="InterPro" id="IPR000792">
    <property type="entry name" value="Tscrpt_reg_LuxR_C"/>
</dbReference>
<dbReference type="PROSITE" id="PS00622">
    <property type="entry name" value="HTH_LUXR_1"/>
    <property type="match status" value="1"/>
</dbReference>
<dbReference type="Pfam" id="PF00196">
    <property type="entry name" value="GerE"/>
    <property type="match status" value="1"/>
</dbReference>
<reference evidence="5" key="1">
    <citation type="journal article" date="2014" name="Genome Announc.">
        <title>Draft Genome Sequences of Three Alkaliphilic Bacillus Strains, Bacillus wakoensis JCM 9140T, Bacillus akibai JCM 9157T, and Bacillus hemicellulosilyticus JCM 9152T.</title>
        <authorList>
            <person name="Yuki M."/>
            <person name="Oshima K."/>
            <person name="Suda W."/>
            <person name="Oshida Y."/>
            <person name="Kitamura K."/>
            <person name="Iida T."/>
            <person name="Hattori M."/>
            <person name="Ohkuma M."/>
        </authorList>
    </citation>
    <scope>NUCLEOTIDE SEQUENCE [LARGE SCALE GENOMIC DNA]</scope>
    <source>
        <strain evidence="5">JCM 9140</strain>
    </source>
</reference>
<dbReference type="PROSITE" id="PS50043">
    <property type="entry name" value="HTH_LUXR_2"/>
    <property type="match status" value="1"/>
</dbReference>
<accession>W4Q7E7</accession>
<dbReference type="STRING" id="1236970.JCM9140_3776"/>
<name>W4Q7E7_9BACI</name>
<evidence type="ECO:0000313" key="6">
    <source>
        <dbReference type="Proteomes" id="UP000018890"/>
    </source>
</evidence>
<dbReference type="InterPro" id="IPR016032">
    <property type="entry name" value="Sig_transdc_resp-reg_C-effctor"/>
</dbReference>
<keyword evidence="1" id="KW-0805">Transcription regulation</keyword>
<evidence type="ECO:0000259" key="4">
    <source>
        <dbReference type="PROSITE" id="PS50043"/>
    </source>
</evidence>
<evidence type="ECO:0000256" key="2">
    <source>
        <dbReference type="ARBA" id="ARBA00023125"/>
    </source>
</evidence>
<dbReference type="Proteomes" id="UP000018890">
    <property type="component" value="Unassembled WGS sequence"/>
</dbReference>
<evidence type="ECO:0000256" key="3">
    <source>
        <dbReference type="ARBA" id="ARBA00023163"/>
    </source>
</evidence>
<dbReference type="AlphaFoldDB" id="W4Q7E7"/>
<dbReference type="SUPFAM" id="SSF46894">
    <property type="entry name" value="C-terminal effector domain of the bipartite response regulators"/>
    <property type="match status" value="1"/>
</dbReference>
<dbReference type="GO" id="GO:0006355">
    <property type="term" value="P:regulation of DNA-templated transcription"/>
    <property type="evidence" value="ECO:0007669"/>
    <property type="project" value="InterPro"/>
</dbReference>
<dbReference type="Gene3D" id="1.10.10.10">
    <property type="entry name" value="Winged helix-like DNA-binding domain superfamily/Winged helix DNA-binding domain"/>
    <property type="match status" value="1"/>
</dbReference>
<keyword evidence="6" id="KW-1185">Reference proteome</keyword>
<keyword evidence="3" id="KW-0804">Transcription</keyword>
<dbReference type="SMART" id="SM00421">
    <property type="entry name" value="HTH_LUXR"/>
    <property type="match status" value="1"/>
</dbReference>
<comment type="caution">
    <text evidence="5">The sequence shown here is derived from an EMBL/GenBank/DDBJ whole genome shotgun (WGS) entry which is preliminary data.</text>
</comment>
<dbReference type="PANTHER" id="PTHR44688:SF16">
    <property type="entry name" value="DNA-BINDING TRANSCRIPTIONAL ACTIVATOR DEVR_DOSR"/>
    <property type="match status" value="1"/>
</dbReference>